<dbReference type="InterPro" id="IPR052920">
    <property type="entry name" value="DNA-binding_regulatory"/>
</dbReference>
<dbReference type="PANTHER" id="PTHR43358:SF4">
    <property type="entry name" value="ALPHA_BETA HYDROLASE FOLD-1 DOMAIN-CONTAINING PROTEIN"/>
    <property type="match status" value="1"/>
</dbReference>
<reference evidence="2 3" key="1">
    <citation type="journal article" date="2019" name="Anaerobe">
        <title>Detection of Robinsoniella peoriensis in multiple bone samples of a trauma patient.</title>
        <authorList>
            <person name="Schrottner P."/>
            <person name="Hartwich K."/>
            <person name="Bunk B."/>
            <person name="Schober I."/>
            <person name="Helbig S."/>
            <person name="Rudolph W.W."/>
            <person name="Gunzer F."/>
        </authorList>
    </citation>
    <scope>NUCLEOTIDE SEQUENCE [LARGE SCALE GENOMIC DNA]</scope>
    <source>
        <strain evidence="2 3">DSM 106044</strain>
    </source>
</reference>
<proteinExistence type="predicted"/>
<dbReference type="Pfam" id="PF12146">
    <property type="entry name" value="Hydrolase_4"/>
    <property type="match status" value="1"/>
</dbReference>
<dbReference type="Gene3D" id="3.40.50.1820">
    <property type="entry name" value="alpha/beta hydrolase"/>
    <property type="match status" value="1"/>
</dbReference>
<organism evidence="2 3">
    <name type="scientific">Robinsoniella peoriensis</name>
    <dbReference type="NCBI Taxonomy" id="180332"/>
    <lineage>
        <taxon>Bacteria</taxon>
        <taxon>Bacillati</taxon>
        <taxon>Bacillota</taxon>
        <taxon>Clostridia</taxon>
        <taxon>Lachnospirales</taxon>
        <taxon>Lachnospiraceae</taxon>
        <taxon>Robinsoniella</taxon>
    </lineage>
</organism>
<dbReference type="SUPFAM" id="SSF53474">
    <property type="entry name" value="alpha/beta-Hydrolases"/>
    <property type="match status" value="1"/>
</dbReference>
<dbReference type="RefSeq" id="WP_161597343.1">
    <property type="nucleotide sequence ID" value="NZ_QGQD01000055.1"/>
</dbReference>
<feature type="domain" description="Serine aminopeptidase S33" evidence="1">
    <location>
        <begin position="93"/>
        <end position="207"/>
    </location>
</feature>
<dbReference type="InterPro" id="IPR022742">
    <property type="entry name" value="Hydrolase_4"/>
</dbReference>
<keyword evidence="3" id="KW-1185">Reference proteome</keyword>
<accession>A0A4U8Q6E4</accession>
<evidence type="ECO:0000259" key="1">
    <source>
        <dbReference type="Pfam" id="PF12146"/>
    </source>
</evidence>
<dbReference type="Proteomes" id="UP000306509">
    <property type="component" value="Unassembled WGS sequence"/>
</dbReference>
<evidence type="ECO:0000313" key="3">
    <source>
        <dbReference type="Proteomes" id="UP000306509"/>
    </source>
</evidence>
<dbReference type="STRING" id="180332.GCA_000797495_04126"/>
<dbReference type="EMBL" id="QGQD01000055">
    <property type="protein sequence ID" value="TLD00450.1"/>
    <property type="molecule type" value="Genomic_DNA"/>
</dbReference>
<name>A0A4U8Q6E4_9FIRM</name>
<sequence length="315" mass="35174">MKTSKVIKAAIAAGIAAVGAGSYAFWRRAVPRVENPPRHATEEAKAGTHWETTLPFIRNRLAWLDQQKTEPVSITSFDGLKLKGVLLPAKEDSEKVVLAVHGYTSCGDNEYAAMSYFFHENGYHVLLVDDRAHGASEGKYVGYGCLDREDVYRWTRFLHDRYNGKCSIYLHGISMGAAAVLMASSISLPPSVKGIVADCGFTSPWEEFAYLLKNKYHCPVYPVLPVVNLINKFTAGYGFKDCDARKEVANTDIPVFIIHGEKDRFVPASMGREIYDACASRKQIWIVKGASHAESYYIARKEYEERVLDFLKSLG</sequence>
<dbReference type="PANTHER" id="PTHR43358">
    <property type="entry name" value="ALPHA/BETA-HYDROLASE"/>
    <property type="match status" value="1"/>
</dbReference>
<evidence type="ECO:0000313" key="2">
    <source>
        <dbReference type="EMBL" id="TLD00450.1"/>
    </source>
</evidence>
<dbReference type="AlphaFoldDB" id="A0A4U8Q6E4"/>
<protein>
    <submittedName>
        <fullName evidence="2">3-oxoadipate enol-lactonase</fullName>
    </submittedName>
</protein>
<comment type="caution">
    <text evidence="2">The sequence shown here is derived from an EMBL/GenBank/DDBJ whole genome shotgun (WGS) entry which is preliminary data.</text>
</comment>
<dbReference type="InterPro" id="IPR029058">
    <property type="entry name" value="AB_hydrolase_fold"/>
</dbReference>
<gene>
    <name evidence="2" type="ORF">DSM106044_02761</name>
</gene>